<comment type="subcellular location">
    <subcellularLocation>
        <location evidence="1">Membrane</location>
        <topology evidence="1">Multi-pass membrane protein</topology>
    </subcellularLocation>
</comment>
<gene>
    <name evidence="7" type="ORF">W822_10810</name>
</gene>
<name>V8QW52_9BURK</name>
<keyword evidence="8" id="KW-1185">Reference proteome</keyword>
<dbReference type="Pfam" id="PF04932">
    <property type="entry name" value="Wzy_C"/>
    <property type="match status" value="1"/>
</dbReference>
<evidence type="ECO:0000256" key="5">
    <source>
        <dbReference type="SAM" id="Phobius"/>
    </source>
</evidence>
<keyword evidence="2 5" id="KW-0812">Transmembrane</keyword>
<feature type="transmembrane region" description="Helical" evidence="5">
    <location>
        <begin position="373"/>
        <end position="393"/>
    </location>
</feature>
<keyword evidence="4 5" id="KW-0472">Membrane</keyword>
<evidence type="ECO:0000313" key="8">
    <source>
        <dbReference type="Proteomes" id="UP000018733"/>
    </source>
</evidence>
<evidence type="ECO:0000256" key="1">
    <source>
        <dbReference type="ARBA" id="ARBA00004141"/>
    </source>
</evidence>
<feature type="transmembrane region" description="Helical" evidence="5">
    <location>
        <begin position="37"/>
        <end position="53"/>
    </location>
</feature>
<feature type="transmembrane region" description="Helical" evidence="5">
    <location>
        <begin position="118"/>
        <end position="140"/>
    </location>
</feature>
<dbReference type="PATRIC" id="fig|1424334.3.peg.2175"/>
<evidence type="ECO:0000256" key="4">
    <source>
        <dbReference type="ARBA" id="ARBA00023136"/>
    </source>
</evidence>
<evidence type="ECO:0000256" key="3">
    <source>
        <dbReference type="ARBA" id="ARBA00022989"/>
    </source>
</evidence>
<accession>V8QW52</accession>
<feature type="transmembrane region" description="Helical" evidence="5">
    <location>
        <begin position="12"/>
        <end position="31"/>
    </location>
</feature>
<dbReference type="HOGENOM" id="CLU_049451_0_0_4"/>
<feature type="transmembrane region" description="Helical" evidence="5">
    <location>
        <begin position="399"/>
        <end position="416"/>
    </location>
</feature>
<dbReference type="eggNOG" id="COG3307">
    <property type="taxonomic scope" value="Bacteria"/>
</dbReference>
<evidence type="ECO:0000256" key="2">
    <source>
        <dbReference type="ARBA" id="ARBA00022692"/>
    </source>
</evidence>
<dbReference type="STRING" id="1424334.W822_10810"/>
<dbReference type="GO" id="GO:0016020">
    <property type="term" value="C:membrane"/>
    <property type="evidence" value="ECO:0007669"/>
    <property type="project" value="UniProtKB-SubCell"/>
</dbReference>
<feature type="domain" description="O-antigen ligase-related" evidence="6">
    <location>
        <begin position="195"/>
        <end position="350"/>
    </location>
</feature>
<feature type="transmembrane region" description="Helical" evidence="5">
    <location>
        <begin position="208"/>
        <end position="225"/>
    </location>
</feature>
<dbReference type="PANTHER" id="PTHR37422:SF17">
    <property type="entry name" value="O-ANTIGEN LIGASE"/>
    <property type="match status" value="1"/>
</dbReference>
<evidence type="ECO:0000259" key="6">
    <source>
        <dbReference type="Pfam" id="PF04932"/>
    </source>
</evidence>
<reference evidence="7 8" key="1">
    <citation type="journal article" date="2014" name="Genome Announc.">
        <title>Draft Genome Sequence of Advenella kashmirensis Strain W13003, a Polycyclic Aromatic Hydrocarbon-Degrading Bacterium.</title>
        <authorList>
            <person name="Wang X."/>
            <person name="Jin D."/>
            <person name="Zhou L."/>
            <person name="Wu L."/>
            <person name="An W."/>
            <person name="Zhao L."/>
        </authorList>
    </citation>
    <scope>NUCLEOTIDE SEQUENCE [LARGE SCALE GENOMIC DNA]</scope>
    <source>
        <strain evidence="7 8">W13003</strain>
    </source>
</reference>
<feature type="transmembrane region" description="Helical" evidence="5">
    <location>
        <begin position="97"/>
        <end position="113"/>
    </location>
</feature>
<organism evidence="7 8">
    <name type="scientific">Advenella kashmirensis W13003</name>
    <dbReference type="NCBI Taxonomy" id="1424334"/>
    <lineage>
        <taxon>Bacteria</taxon>
        <taxon>Pseudomonadati</taxon>
        <taxon>Pseudomonadota</taxon>
        <taxon>Betaproteobacteria</taxon>
        <taxon>Burkholderiales</taxon>
        <taxon>Alcaligenaceae</taxon>
    </lineage>
</organism>
<feature type="transmembrane region" description="Helical" evidence="5">
    <location>
        <begin position="342"/>
        <end position="361"/>
    </location>
</feature>
<protein>
    <recommendedName>
        <fullName evidence="6">O-antigen ligase-related domain-containing protein</fullName>
    </recommendedName>
</protein>
<dbReference type="InterPro" id="IPR051533">
    <property type="entry name" value="WaaL-like"/>
</dbReference>
<feature type="transmembrane region" description="Helical" evidence="5">
    <location>
        <begin position="65"/>
        <end position="85"/>
    </location>
</feature>
<keyword evidence="3 5" id="KW-1133">Transmembrane helix</keyword>
<dbReference type="AlphaFoldDB" id="V8QW52"/>
<feature type="transmembrane region" description="Helical" evidence="5">
    <location>
        <begin position="232"/>
        <end position="253"/>
    </location>
</feature>
<comment type="caution">
    <text evidence="7">The sequence shown here is derived from an EMBL/GenBank/DDBJ whole genome shotgun (WGS) entry which is preliminary data.</text>
</comment>
<dbReference type="Proteomes" id="UP000018733">
    <property type="component" value="Unassembled WGS sequence"/>
</dbReference>
<sequence>MRQFMDNKTATPVFWLFILTLMAMPLAIMSTQRVPSPLFYVLLALSLYVVVALRPAQQTFRLKSFSTLFVLCAVFVLAVFVSELVNGRSGGADFEKAFRFSAGLPLLVAACCYTPRRWLAYTVFGVYVALFFAIGFIVDLSLPDFIRPETSAVYNAVGYGDLTFLLSVITLYSCNVTFTSFAKSEKIIKILLGMAGIAAFVLTQTRSGWVAVPFFLLFGIMIHLRENNRVKLAGVFVLGLILAATVTLTVPGIKDRVQLGEKELTECISTNSTELSSVCIRLQLWRSTIAIWEANPLFGSGSNSYFSEFMKTEGVQRGLVSEVVANQWGEPHNDWLQALSSYGLFGVLGLFLIYFAPAAVFVKRMLRTTDYELRTYAAMGAAVCIGFAIFGLTETMFRGLRTMGFYTVMVAVFLALSTRIRGVEH</sequence>
<dbReference type="InterPro" id="IPR007016">
    <property type="entry name" value="O-antigen_ligase-rel_domated"/>
</dbReference>
<proteinExistence type="predicted"/>
<evidence type="ECO:0000313" key="7">
    <source>
        <dbReference type="EMBL" id="ETF03520.1"/>
    </source>
</evidence>
<dbReference type="EMBL" id="AYXT01000009">
    <property type="protein sequence ID" value="ETF03520.1"/>
    <property type="molecule type" value="Genomic_DNA"/>
</dbReference>
<dbReference type="PANTHER" id="PTHR37422">
    <property type="entry name" value="TEICHURONIC ACID BIOSYNTHESIS PROTEIN TUAE"/>
    <property type="match status" value="1"/>
</dbReference>
<feature type="transmembrane region" description="Helical" evidence="5">
    <location>
        <begin position="186"/>
        <end position="202"/>
    </location>
</feature>
<feature type="transmembrane region" description="Helical" evidence="5">
    <location>
        <begin position="152"/>
        <end position="174"/>
    </location>
</feature>